<dbReference type="AlphaFoldDB" id="A0A5M4FCS0"/>
<feature type="chain" id="PRO_5024385797" evidence="3">
    <location>
        <begin position="42"/>
        <end position="1073"/>
    </location>
</feature>
<dbReference type="Gene3D" id="2.60.40.10">
    <property type="entry name" value="Immunoglobulins"/>
    <property type="match status" value="7"/>
</dbReference>
<dbReference type="InterPro" id="IPR022038">
    <property type="entry name" value="Ig-like_bact"/>
</dbReference>
<feature type="signal peptide" evidence="3">
    <location>
        <begin position="1"/>
        <end position="41"/>
    </location>
</feature>
<evidence type="ECO:0000259" key="4">
    <source>
        <dbReference type="PROSITE" id="PS50835"/>
    </source>
</evidence>
<accession>A0A5M4FCS0</accession>
<evidence type="ECO:0000313" key="5">
    <source>
        <dbReference type="EMBL" id="KAA1395692.1"/>
    </source>
</evidence>
<dbReference type="InterPro" id="IPR028994">
    <property type="entry name" value="Integrin_alpha_N"/>
</dbReference>
<gene>
    <name evidence="5" type="ORF">ESP70_016230</name>
</gene>
<dbReference type="OrthoDB" id="5145222at2"/>
<dbReference type="InterPro" id="IPR013783">
    <property type="entry name" value="Ig-like_fold"/>
</dbReference>
<dbReference type="Pfam" id="PF12245">
    <property type="entry name" value="Big_3_2"/>
    <property type="match status" value="1"/>
</dbReference>
<dbReference type="Gene3D" id="2.130.10.130">
    <property type="entry name" value="Integrin alpha, N-terminal"/>
    <property type="match status" value="3"/>
</dbReference>
<dbReference type="GO" id="GO:0005975">
    <property type="term" value="P:carbohydrate metabolic process"/>
    <property type="evidence" value="ECO:0007669"/>
    <property type="project" value="UniProtKB-ARBA"/>
</dbReference>
<dbReference type="InterPro" id="IPR007110">
    <property type="entry name" value="Ig-like_dom"/>
</dbReference>
<dbReference type="PANTHER" id="PTHR34677">
    <property type="match status" value="1"/>
</dbReference>
<feature type="region of interest" description="Disordered" evidence="2">
    <location>
        <begin position="797"/>
        <end position="834"/>
    </location>
</feature>
<proteinExistence type="predicted"/>
<keyword evidence="6" id="KW-1185">Reference proteome</keyword>
<name>A0A5M4FCS0_9ACTN</name>
<dbReference type="PROSITE" id="PS50835">
    <property type="entry name" value="IG_LIKE"/>
    <property type="match status" value="1"/>
</dbReference>
<evidence type="ECO:0000256" key="3">
    <source>
        <dbReference type="SAM" id="SignalP"/>
    </source>
</evidence>
<dbReference type="Pfam" id="PF13517">
    <property type="entry name" value="FG-GAP_3"/>
    <property type="match status" value="3"/>
</dbReference>
<evidence type="ECO:0000256" key="1">
    <source>
        <dbReference type="ARBA" id="ARBA00022729"/>
    </source>
</evidence>
<sequence length="1073" mass="110371">MSTARRTTSARRRTALNLGRLLALSSMVSVVVLTQSGAASATSTTNFAPGVDYETGNRPVSVVVGDFNGDGDPDVAAAGSTVSVNLGGPGGSFGPATHYEGGFELRSIAIGDFDVDGNPDLVVADEYGDTVSVLLGRPDGTFGDPTYYPVDVTPTAVAVGDFNGDDDPDLAVTSGVNDTMSILLGGPGGTFGPKTSFQAGFSSPLSVTVGDFNDDSDPDLAVGDSAGKVFVLLGGPAATFSPATVYSIGEAQEFNSMRIALGDFNGDSDPDMAVVETGRAVWTLLGASGGTFTTPLGYVVPHATDVTVGDFNDDSRPDLAISESVGQLDVLHGRGDGTFVNLTQFPTRGGSTAVAAEDFDADGRTDVVLTNEQSPGRRSGISVLLNPQDITPPNTTITGGPTGPINQAPTFTFTSSEPGSTFACRVDDAAFSACSSPRSPAGLADGLHTFDVRATDAAGNVDPTPASRTFTVDTVAPDTTITGGPDGATNDNTPTFTFVSSEPGSTFECGFNGAFSDCTSPYTSDGIGDGEHTFEVRAKDAAGNEDASTASRTFTLDRNPPTTSITSGPSGVTGDSTPTFGFTSPEPGARYECRVDDAAFDACTTPHTTAELSDGDHVFQARSVDVVGNVDPIPAAIAFTVDTVAPDTEISSGPGGLIYDRTPSFSFSNTDGALTHECRVDDEPFTTCTSPTTTDPLSDGEHTFEVRGIDGGGNVDPTPAKRTFTIDTEIFRTGITAGPSGLTADSTPTFAFATPDPNSTFECRIAPAPFEECTSPYTAPEQSDGEHTLEVRATDSYGNIERSPAKRTFTVDTVAPDTTLDSGPTGTINDRTPSFGFSSADTGATLECRVDGTAFGPCASPYTTAPLGNGSHTFQARATDAAGNTDATPASRTFTVDADDTAPKTRIDSGPANITNQTSATFTFSADEPATFECSLDAGAYSACHSGDTFGSLDSGTHTFAVRATDLAGNVDPTPATRSWIVDTTPPQTTITGGPSALSLSSIARFAFTSSEGSSSFQCRLDGGTWQACTSPRTYTGVHLGNHTFSVRAIDPAGNTDPTPAVVTWLALGLLPF</sequence>
<dbReference type="SUPFAM" id="SSF69318">
    <property type="entry name" value="Integrin alpha N-terminal domain"/>
    <property type="match status" value="1"/>
</dbReference>
<keyword evidence="1 3" id="KW-0732">Signal</keyword>
<feature type="domain" description="Ig-like" evidence="4">
    <location>
        <begin position="911"/>
        <end position="1036"/>
    </location>
</feature>
<dbReference type="RefSeq" id="WP_149690349.1">
    <property type="nucleotide sequence ID" value="NZ_SDPQ02000003.1"/>
</dbReference>
<dbReference type="InterPro" id="IPR013517">
    <property type="entry name" value="FG-GAP"/>
</dbReference>
<dbReference type="Proteomes" id="UP000380867">
    <property type="component" value="Unassembled WGS sequence"/>
</dbReference>
<comment type="caution">
    <text evidence="5">The sequence shown here is derived from an EMBL/GenBank/DDBJ whole genome shotgun (WGS) entry which is preliminary data.</text>
</comment>
<feature type="compositionally biased region" description="Polar residues" evidence="2">
    <location>
        <begin position="819"/>
        <end position="834"/>
    </location>
</feature>
<evidence type="ECO:0000313" key="6">
    <source>
        <dbReference type="Proteomes" id="UP000380867"/>
    </source>
</evidence>
<feature type="compositionally biased region" description="Polar residues" evidence="2">
    <location>
        <begin position="546"/>
        <end position="576"/>
    </location>
</feature>
<evidence type="ECO:0000256" key="2">
    <source>
        <dbReference type="SAM" id="MobiDB-lite"/>
    </source>
</evidence>
<protein>
    <submittedName>
        <fullName evidence="5">VCBS repeat-containing protein</fullName>
    </submittedName>
</protein>
<dbReference type="PANTHER" id="PTHR34677:SF3">
    <property type="entry name" value="BACTERIAL IG-LIKE DOMAIN-CONTAINING PROTEIN"/>
    <property type="match status" value="1"/>
</dbReference>
<organism evidence="5 6">
    <name type="scientific">Aeromicrobium ginsengisoli</name>
    <dbReference type="NCBI Taxonomy" id="363867"/>
    <lineage>
        <taxon>Bacteria</taxon>
        <taxon>Bacillati</taxon>
        <taxon>Actinomycetota</taxon>
        <taxon>Actinomycetes</taxon>
        <taxon>Propionibacteriales</taxon>
        <taxon>Nocardioidaceae</taxon>
        <taxon>Aeromicrobium</taxon>
    </lineage>
</organism>
<reference evidence="5" key="1">
    <citation type="submission" date="2019-09" db="EMBL/GenBank/DDBJ databases">
        <authorList>
            <person name="Li J."/>
        </authorList>
    </citation>
    <scope>NUCLEOTIDE SEQUENCE [LARGE SCALE GENOMIC DNA]</scope>
    <source>
        <strain evidence="5">JCM 14732</strain>
    </source>
</reference>
<dbReference type="EMBL" id="SDPQ02000003">
    <property type="protein sequence ID" value="KAA1395692.1"/>
    <property type="molecule type" value="Genomic_DNA"/>
</dbReference>
<feature type="region of interest" description="Disordered" evidence="2">
    <location>
        <begin position="541"/>
        <end position="576"/>
    </location>
</feature>